<protein>
    <submittedName>
        <fullName evidence="1">Unnamed protein product</fullName>
    </submittedName>
</protein>
<dbReference type="Proteomes" id="UP001165064">
    <property type="component" value="Unassembled WGS sequence"/>
</dbReference>
<sequence length="95" mass="11693">MPEFKRFNEFEHVSAHEKDVFWKKARHQQEYVDYSIMMIIDVYMKQKEGSVDDTFWFPTTDIVHYVERPFRLNLVMRYFHKAATDDNSTMDMIWC</sequence>
<accession>A0ACB5T7S0</accession>
<dbReference type="EMBL" id="BSXS01004462">
    <property type="protein sequence ID" value="GME83028.1"/>
    <property type="molecule type" value="Genomic_DNA"/>
</dbReference>
<gene>
    <name evidence="1" type="ORF">Amon02_000590400</name>
</gene>
<organism evidence="1 2">
    <name type="scientific">Ambrosiozyma monospora</name>
    <name type="common">Yeast</name>
    <name type="synonym">Endomycopsis monosporus</name>
    <dbReference type="NCBI Taxonomy" id="43982"/>
    <lineage>
        <taxon>Eukaryota</taxon>
        <taxon>Fungi</taxon>
        <taxon>Dikarya</taxon>
        <taxon>Ascomycota</taxon>
        <taxon>Saccharomycotina</taxon>
        <taxon>Pichiomycetes</taxon>
        <taxon>Pichiales</taxon>
        <taxon>Pichiaceae</taxon>
        <taxon>Ambrosiozyma</taxon>
    </lineage>
</organism>
<name>A0ACB5T7S0_AMBMO</name>
<reference evidence="1" key="1">
    <citation type="submission" date="2023-04" db="EMBL/GenBank/DDBJ databases">
        <title>Ambrosiozyma monospora NBRC 10751.</title>
        <authorList>
            <person name="Ichikawa N."/>
            <person name="Sato H."/>
            <person name="Tonouchi N."/>
        </authorList>
    </citation>
    <scope>NUCLEOTIDE SEQUENCE</scope>
    <source>
        <strain evidence="1">NBRC 10751</strain>
    </source>
</reference>
<keyword evidence="2" id="KW-1185">Reference proteome</keyword>
<evidence type="ECO:0000313" key="1">
    <source>
        <dbReference type="EMBL" id="GME83028.1"/>
    </source>
</evidence>
<evidence type="ECO:0000313" key="2">
    <source>
        <dbReference type="Proteomes" id="UP001165064"/>
    </source>
</evidence>
<comment type="caution">
    <text evidence="1">The sequence shown here is derived from an EMBL/GenBank/DDBJ whole genome shotgun (WGS) entry which is preliminary data.</text>
</comment>
<proteinExistence type="predicted"/>